<gene>
    <name evidence="2" type="ORF">CVLEPA_LOCUS29272</name>
</gene>
<proteinExistence type="predicted"/>
<feature type="chain" id="PRO_5047435299" evidence="1">
    <location>
        <begin position="23"/>
        <end position="132"/>
    </location>
</feature>
<comment type="caution">
    <text evidence="2">The sequence shown here is derived from an EMBL/GenBank/DDBJ whole genome shotgun (WGS) entry which is preliminary data.</text>
</comment>
<reference evidence="2 3" key="1">
    <citation type="submission" date="2024-02" db="EMBL/GenBank/DDBJ databases">
        <authorList>
            <person name="Daric V."/>
            <person name="Darras S."/>
        </authorList>
    </citation>
    <scope>NUCLEOTIDE SEQUENCE [LARGE SCALE GENOMIC DNA]</scope>
</reference>
<dbReference type="EMBL" id="CAWYQH010000152">
    <property type="protein sequence ID" value="CAK8696083.1"/>
    <property type="molecule type" value="Genomic_DNA"/>
</dbReference>
<dbReference type="Proteomes" id="UP001642483">
    <property type="component" value="Unassembled WGS sequence"/>
</dbReference>
<name>A0ABP0GWG7_CLALP</name>
<dbReference type="Gene3D" id="1.10.246.100">
    <property type="entry name" value="Vanadium-binding protein 2"/>
    <property type="match status" value="1"/>
</dbReference>
<evidence type="ECO:0000256" key="1">
    <source>
        <dbReference type="SAM" id="SignalP"/>
    </source>
</evidence>
<dbReference type="SUPFAM" id="SSF144129">
    <property type="entry name" value="Vanabin-like"/>
    <property type="match status" value="1"/>
</dbReference>
<dbReference type="InterPro" id="IPR037242">
    <property type="entry name" value="Vanabin-2_sf"/>
</dbReference>
<dbReference type="InterPro" id="IPR021544">
    <property type="entry name" value="Vanabin-2"/>
</dbReference>
<organism evidence="2 3">
    <name type="scientific">Clavelina lepadiformis</name>
    <name type="common">Light-bulb sea squirt</name>
    <name type="synonym">Ascidia lepadiformis</name>
    <dbReference type="NCBI Taxonomy" id="159417"/>
    <lineage>
        <taxon>Eukaryota</taxon>
        <taxon>Metazoa</taxon>
        <taxon>Chordata</taxon>
        <taxon>Tunicata</taxon>
        <taxon>Ascidiacea</taxon>
        <taxon>Aplousobranchia</taxon>
        <taxon>Clavelinidae</taxon>
        <taxon>Clavelina</taxon>
    </lineage>
</organism>
<dbReference type="Pfam" id="PF11437">
    <property type="entry name" value="Vanabin-2"/>
    <property type="match status" value="1"/>
</dbReference>
<evidence type="ECO:0000313" key="2">
    <source>
        <dbReference type="EMBL" id="CAK8696083.1"/>
    </source>
</evidence>
<feature type="signal peptide" evidence="1">
    <location>
        <begin position="1"/>
        <end position="22"/>
    </location>
</feature>
<keyword evidence="3" id="KW-1185">Reference proteome</keyword>
<sequence>MKLAIVFCIAVFVICFSDQIEARIHYECKESDKVCIWKCASQCAANKECNNTRCWNRCASMLFQGSGFAKIMCMMGCKRNNCPAVPDCKTCIVNCHRARLDCLLNTCAEECLGNPRRAKKLLACKTCLKANC</sequence>
<evidence type="ECO:0000313" key="3">
    <source>
        <dbReference type="Proteomes" id="UP001642483"/>
    </source>
</evidence>
<keyword evidence="1" id="KW-0732">Signal</keyword>
<protein>
    <submittedName>
        <fullName evidence="2">Uncharacterized protein</fullName>
    </submittedName>
</protein>
<accession>A0ABP0GWG7</accession>